<organism evidence="13 14">
    <name type="scientific">Ramlibacter aquaticus</name>
    <dbReference type="NCBI Taxonomy" id="2780094"/>
    <lineage>
        <taxon>Bacteria</taxon>
        <taxon>Pseudomonadati</taxon>
        <taxon>Pseudomonadota</taxon>
        <taxon>Betaproteobacteria</taxon>
        <taxon>Burkholderiales</taxon>
        <taxon>Comamonadaceae</taxon>
        <taxon>Ramlibacter</taxon>
    </lineage>
</organism>
<dbReference type="Gene3D" id="3.10.580.10">
    <property type="entry name" value="CBS-domain"/>
    <property type="match status" value="1"/>
</dbReference>
<evidence type="ECO:0000256" key="7">
    <source>
        <dbReference type="ARBA" id="ARBA00023173"/>
    </source>
</evidence>
<dbReference type="InterPro" id="IPR001807">
    <property type="entry name" value="ClC"/>
</dbReference>
<keyword evidence="3 11" id="KW-0812">Transmembrane</keyword>
<evidence type="ECO:0000256" key="3">
    <source>
        <dbReference type="ARBA" id="ARBA00022692"/>
    </source>
</evidence>
<evidence type="ECO:0000256" key="6">
    <source>
        <dbReference type="ARBA" id="ARBA00023136"/>
    </source>
</evidence>
<proteinExistence type="predicted"/>
<keyword evidence="5" id="KW-0406">Ion transport</keyword>
<feature type="transmembrane region" description="Helical" evidence="11">
    <location>
        <begin position="165"/>
        <end position="190"/>
    </location>
</feature>
<feature type="transmembrane region" description="Helical" evidence="11">
    <location>
        <begin position="24"/>
        <end position="48"/>
    </location>
</feature>
<dbReference type="PRINTS" id="PR00762">
    <property type="entry name" value="CLCHANNEL"/>
</dbReference>
<keyword evidence="4 11" id="KW-1133">Transmembrane helix</keyword>
<feature type="transmembrane region" description="Helical" evidence="11">
    <location>
        <begin position="335"/>
        <end position="358"/>
    </location>
</feature>
<keyword evidence="2" id="KW-0813">Transport</keyword>
<comment type="caution">
    <text evidence="13">The sequence shown here is derived from an EMBL/GenBank/DDBJ whole genome shotgun (WGS) entry which is preliminary data.</text>
</comment>
<accession>A0ABR9SDV4</accession>
<feature type="transmembrane region" description="Helical" evidence="11">
    <location>
        <begin position="272"/>
        <end position="290"/>
    </location>
</feature>
<evidence type="ECO:0000259" key="12">
    <source>
        <dbReference type="PROSITE" id="PS51371"/>
    </source>
</evidence>
<evidence type="ECO:0000256" key="11">
    <source>
        <dbReference type="SAM" id="Phobius"/>
    </source>
</evidence>
<keyword evidence="8" id="KW-0868">Chloride</keyword>
<feature type="transmembrane region" description="Helical" evidence="11">
    <location>
        <begin position="370"/>
        <end position="395"/>
    </location>
</feature>
<keyword evidence="10" id="KW-0129">CBS domain</keyword>
<dbReference type="InterPro" id="IPR050368">
    <property type="entry name" value="ClC-type_chloride_channel"/>
</dbReference>
<dbReference type="PANTHER" id="PTHR43427">
    <property type="entry name" value="CHLORIDE CHANNEL PROTEIN CLC-E"/>
    <property type="match status" value="1"/>
</dbReference>
<reference evidence="13 14" key="1">
    <citation type="submission" date="2020-10" db="EMBL/GenBank/DDBJ databases">
        <title>Draft genome of Ramlibacter aquaticus LMG 30558.</title>
        <authorList>
            <person name="Props R."/>
        </authorList>
    </citation>
    <scope>NUCLEOTIDE SEQUENCE [LARGE SCALE GENOMIC DNA]</scope>
    <source>
        <strain evidence="13 14">LMG 30558</strain>
    </source>
</reference>
<feature type="transmembrane region" description="Helical" evidence="11">
    <location>
        <begin position="401"/>
        <end position="421"/>
    </location>
</feature>
<evidence type="ECO:0000313" key="13">
    <source>
        <dbReference type="EMBL" id="MBE7939917.1"/>
    </source>
</evidence>
<dbReference type="SUPFAM" id="SSF81340">
    <property type="entry name" value="Clc chloride channel"/>
    <property type="match status" value="1"/>
</dbReference>
<feature type="transmembrane region" description="Helical" evidence="11">
    <location>
        <begin position="202"/>
        <end position="228"/>
    </location>
</feature>
<dbReference type="InterPro" id="IPR000644">
    <property type="entry name" value="CBS_dom"/>
</dbReference>
<name>A0ABR9SDV4_9BURK</name>
<keyword evidence="7" id="KW-0869">Chloride channel</keyword>
<feature type="transmembrane region" description="Helical" evidence="11">
    <location>
        <begin position="240"/>
        <end position="260"/>
    </location>
</feature>
<feature type="transmembrane region" description="Helical" evidence="11">
    <location>
        <begin position="68"/>
        <end position="89"/>
    </location>
</feature>
<feature type="transmembrane region" description="Helical" evidence="11">
    <location>
        <begin position="311"/>
        <end position="329"/>
    </location>
</feature>
<dbReference type="PANTHER" id="PTHR43427:SF6">
    <property type="entry name" value="CHLORIDE CHANNEL PROTEIN CLC-E"/>
    <property type="match status" value="1"/>
</dbReference>
<keyword evidence="14" id="KW-1185">Reference proteome</keyword>
<evidence type="ECO:0000313" key="14">
    <source>
        <dbReference type="Proteomes" id="UP000715965"/>
    </source>
</evidence>
<evidence type="ECO:0000256" key="9">
    <source>
        <dbReference type="ARBA" id="ARBA00023303"/>
    </source>
</evidence>
<feature type="domain" description="CBS" evidence="12">
    <location>
        <begin position="513"/>
        <end position="569"/>
    </location>
</feature>
<dbReference type="Proteomes" id="UP000715965">
    <property type="component" value="Unassembled WGS sequence"/>
</dbReference>
<dbReference type="SMART" id="SM00116">
    <property type="entry name" value="CBS"/>
    <property type="match status" value="2"/>
</dbReference>
<dbReference type="Pfam" id="PF00571">
    <property type="entry name" value="CBS"/>
    <property type="match status" value="2"/>
</dbReference>
<feature type="domain" description="CBS" evidence="12">
    <location>
        <begin position="448"/>
        <end position="504"/>
    </location>
</feature>
<dbReference type="InterPro" id="IPR014743">
    <property type="entry name" value="Cl-channel_core"/>
</dbReference>
<gene>
    <name evidence="13" type="ORF">IM725_04925</name>
</gene>
<dbReference type="CDD" id="cd02205">
    <property type="entry name" value="CBS_pair_SF"/>
    <property type="match status" value="1"/>
</dbReference>
<dbReference type="RefSeq" id="WP_193779463.1">
    <property type="nucleotide sequence ID" value="NZ_JADDOJ010000013.1"/>
</dbReference>
<dbReference type="Pfam" id="PF00654">
    <property type="entry name" value="Voltage_CLC"/>
    <property type="match status" value="1"/>
</dbReference>
<sequence>MPRLRDILTQALEWTRPSDGQRMLLWAALVGVGGALATLAFREGLVALEGWLYGTREGLVQAAIGLVWWQRLLVPAVGGLLAGGVLLLAQRLPQGEGRDGDYMEAVVLGRGRLGTRHSLLRALSSACSVVSGGAIGREGPMVQLAALAGSWAGHWRDLPLPRRRLLVACGAAAGLTTAYNAPVAGALFIAEIVLQSLATDTLAPLLVAAVMAEVTLAVAGHATPLYLVRDVPTVGASATLACAVLGLLAGLAAPVYLGLLDAAKALFARWHAPLPLQLAAGGLVVGALSIRAPQVWGNGFSVVSSMLVSPWTWQALLAVLVFKLLAVAATTGSGAVGGIFTPTLFMGAVAGALFGLAMQAVAPGLLPLPAAIAIGMGALLAASTHAPLMSVLMIFEMTADYAVVVPLMLACVLAFSVSRLLRPASIYATSRAREAAVVPRLATAGALMRRESMTIQPGQPVAELESRFLAGRWRHTYVLDAQGRFLGAVALHDFTSFLKAPHDAAAPWPAVLLIADFPRLREDMPLWEVLDAFTRHPGERLPVVDGRGRLQGHVAKTDLVLMLREQLAVG</sequence>
<dbReference type="SUPFAM" id="SSF54631">
    <property type="entry name" value="CBS-domain pair"/>
    <property type="match status" value="1"/>
</dbReference>
<evidence type="ECO:0000256" key="2">
    <source>
        <dbReference type="ARBA" id="ARBA00022448"/>
    </source>
</evidence>
<dbReference type="Gene3D" id="1.10.3080.10">
    <property type="entry name" value="Clc chloride channel"/>
    <property type="match status" value="1"/>
</dbReference>
<comment type="subcellular location">
    <subcellularLocation>
        <location evidence="1">Membrane</location>
        <topology evidence="1">Multi-pass membrane protein</topology>
    </subcellularLocation>
</comment>
<dbReference type="PROSITE" id="PS51371">
    <property type="entry name" value="CBS"/>
    <property type="match status" value="2"/>
</dbReference>
<evidence type="ECO:0000256" key="4">
    <source>
        <dbReference type="ARBA" id="ARBA00022989"/>
    </source>
</evidence>
<dbReference type="CDD" id="cd00400">
    <property type="entry name" value="Voltage_gated_ClC"/>
    <property type="match status" value="1"/>
</dbReference>
<evidence type="ECO:0000256" key="1">
    <source>
        <dbReference type="ARBA" id="ARBA00004141"/>
    </source>
</evidence>
<evidence type="ECO:0000256" key="5">
    <source>
        <dbReference type="ARBA" id="ARBA00023065"/>
    </source>
</evidence>
<dbReference type="NCBIfam" id="NF002505">
    <property type="entry name" value="PRK01862.1"/>
    <property type="match status" value="1"/>
</dbReference>
<dbReference type="InterPro" id="IPR046342">
    <property type="entry name" value="CBS_dom_sf"/>
</dbReference>
<keyword evidence="6 11" id="KW-0472">Membrane</keyword>
<protein>
    <submittedName>
        <fullName evidence="13">ClcB-like voltage-gated chloride channel protein</fullName>
    </submittedName>
</protein>
<evidence type="ECO:0000256" key="10">
    <source>
        <dbReference type="PROSITE-ProRule" id="PRU00703"/>
    </source>
</evidence>
<keyword evidence="9" id="KW-0407">Ion channel</keyword>
<evidence type="ECO:0000256" key="8">
    <source>
        <dbReference type="ARBA" id="ARBA00023214"/>
    </source>
</evidence>
<dbReference type="EMBL" id="JADDOJ010000013">
    <property type="protein sequence ID" value="MBE7939917.1"/>
    <property type="molecule type" value="Genomic_DNA"/>
</dbReference>